<reference evidence="2" key="1">
    <citation type="submission" date="2023-06" db="EMBL/GenBank/DDBJ databases">
        <title>Genomic analysis of the entomopathogenic nematode Steinernema hermaphroditum.</title>
        <authorList>
            <person name="Schwarz E.M."/>
            <person name="Heppert J.K."/>
            <person name="Baniya A."/>
            <person name="Schwartz H.T."/>
            <person name="Tan C.-H."/>
            <person name="Antoshechkin I."/>
            <person name="Sternberg P.W."/>
            <person name="Goodrich-Blair H."/>
            <person name="Dillman A.R."/>
        </authorList>
    </citation>
    <scope>NUCLEOTIDE SEQUENCE</scope>
    <source>
        <strain evidence="2">PS9179</strain>
        <tissue evidence="2">Whole animal</tissue>
    </source>
</reference>
<organism evidence="2 3">
    <name type="scientific">Steinernema hermaphroditum</name>
    <dbReference type="NCBI Taxonomy" id="289476"/>
    <lineage>
        <taxon>Eukaryota</taxon>
        <taxon>Metazoa</taxon>
        <taxon>Ecdysozoa</taxon>
        <taxon>Nematoda</taxon>
        <taxon>Chromadorea</taxon>
        <taxon>Rhabditida</taxon>
        <taxon>Tylenchina</taxon>
        <taxon>Panagrolaimomorpha</taxon>
        <taxon>Strongyloidoidea</taxon>
        <taxon>Steinernematidae</taxon>
        <taxon>Steinernema</taxon>
    </lineage>
</organism>
<gene>
    <name evidence="2" type="ORF">QR680_000038</name>
</gene>
<protein>
    <submittedName>
        <fullName evidence="2">Uncharacterized protein</fullName>
    </submittedName>
</protein>
<keyword evidence="1" id="KW-1133">Transmembrane helix</keyword>
<name>A0AA39LDE0_9BILA</name>
<comment type="caution">
    <text evidence="2">The sequence shown here is derived from an EMBL/GenBank/DDBJ whole genome shotgun (WGS) entry which is preliminary data.</text>
</comment>
<accession>A0AA39LDE0</accession>
<dbReference type="EMBL" id="JAUCMV010000005">
    <property type="protein sequence ID" value="KAK0393065.1"/>
    <property type="molecule type" value="Genomic_DNA"/>
</dbReference>
<sequence>MTADNSTVSLQLWRSLLHPCMQSSHTIYILIALIIVAVLNIALCVYNCRSQAYPCVRHAARRSEDAESLYMEVL</sequence>
<evidence type="ECO:0000256" key="1">
    <source>
        <dbReference type="SAM" id="Phobius"/>
    </source>
</evidence>
<keyword evidence="3" id="KW-1185">Reference proteome</keyword>
<evidence type="ECO:0000313" key="3">
    <source>
        <dbReference type="Proteomes" id="UP001175271"/>
    </source>
</evidence>
<feature type="transmembrane region" description="Helical" evidence="1">
    <location>
        <begin position="27"/>
        <end position="48"/>
    </location>
</feature>
<dbReference type="AlphaFoldDB" id="A0AA39LDE0"/>
<keyword evidence="1" id="KW-0812">Transmembrane</keyword>
<proteinExistence type="predicted"/>
<keyword evidence="1" id="KW-0472">Membrane</keyword>
<evidence type="ECO:0000313" key="2">
    <source>
        <dbReference type="EMBL" id="KAK0393065.1"/>
    </source>
</evidence>
<dbReference type="Proteomes" id="UP001175271">
    <property type="component" value="Unassembled WGS sequence"/>
</dbReference>